<evidence type="ECO:0000313" key="3">
    <source>
        <dbReference type="Proteomes" id="UP000239471"/>
    </source>
</evidence>
<reference evidence="2 3" key="1">
    <citation type="submission" date="2018-03" db="EMBL/GenBank/DDBJ databases">
        <title>Genome sequence of Clostridium vincentii DSM 10228.</title>
        <authorList>
            <person name="Poehlein A."/>
            <person name="Daniel R."/>
        </authorList>
    </citation>
    <scope>NUCLEOTIDE SEQUENCE [LARGE SCALE GENOMIC DNA]</scope>
    <source>
        <strain evidence="2 3">DSM 10228</strain>
    </source>
</reference>
<feature type="transmembrane region" description="Helical" evidence="1">
    <location>
        <begin position="320"/>
        <end position="343"/>
    </location>
</feature>
<feature type="transmembrane region" description="Helical" evidence="1">
    <location>
        <begin position="202"/>
        <end position="231"/>
    </location>
</feature>
<organism evidence="2 3">
    <name type="scientific">Clostridium vincentii</name>
    <dbReference type="NCBI Taxonomy" id="52704"/>
    <lineage>
        <taxon>Bacteria</taxon>
        <taxon>Bacillati</taxon>
        <taxon>Bacillota</taxon>
        <taxon>Clostridia</taxon>
        <taxon>Eubacteriales</taxon>
        <taxon>Clostridiaceae</taxon>
        <taxon>Clostridium</taxon>
    </lineage>
</organism>
<evidence type="ECO:0000313" key="2">
    <source>
        <dbReference type="EMBL" id="PRR82958.1"/>
    </source>
</evidence>
<feature type="transmembrane region" description="Helical" evidence="1">
    <location>
        <begin position="369"/>
        <end position="391"/>
    </location>
</feature>
<dbReference type="EMBL" id="PVXQ01000011">
    <property type="protein sequence ID" value="PRR82958.1"/>
    <property type="molecule type" value="Genomic_DNA"/>
</dbReference>
<dbReference type="RefSeq" id="WP_106059393.1">
    <property type="nucleotide sequence ID" value="NZ_PVXQ01000011.1"/>
</dbReference>
<gene>
    <name evidence="2" type="primary">spoIIIAE</name>
    <name evidence="2" type="ORF">CLVI_14010</name>
</gene>
<protein>
    <submittedName>
        <fullName evidence="2">Stage III sporulation protein AE</fullName>
    </submittedName>
</protein>
<sequence length="400" mass="43376">MKVYKRLMILIVINIFIVLVPSIKVAATEELTNVDATTKEEITMNDGTTKDLNNLYNYINNKKTDVELMNELEPIEYIKSYIKNGKGNISIAKVGKAIVSMLFKEVGSVLKFAVSLIAIAIFCSFLNNLQESFSNKSISTVAFYACYSILIMVLSKSFLISISVAKEVIYGISDFMGAILPILVTMIGLAGGIAEAATIDPIVMGAVVIIPRIYTTLIIPLILISFVLQFANNLSEEHKIDNLCNMIRQSTLWMQGIIITIFIGLLTIRGITATTIDAVALKTTKFAVDNFVPIVGKAFSDAITSVAGYSLIIKNAISGIGLIVIILIILYPIAKMILMILIYKLSAALVEPISDKRITSVISAAGDSLIMLLSCVLSVSLMFFVLLAIMASAGKFIVGG</sequence>
<feature type="transmembrane region" description="Helical" evidence="1">
    <location>
        <begin position="251"/>
        <end position="268"/>
    </location>
</feature>
<dbReference type="NCBIfam" id="TIGR02829">
    <property type="entry name" value="spore_III_AE"/>
    <property type="match status" value="1"/>
</dbReference>
<dbReference type="InterPro" id="IPR014194">
    <property type="entry name" value="Spore_III_AE"/>
</dbReference>
<dbReference type="OrthoDB" id="1706761at2"/>
<keyword evidence="1" id="KW-0472">Membrane</keyword>
<name>A0A2T0BGG6_9CLOT</name>
<keyword evidence="1" id="KW-1133">Transmembrane helix</keyword>
<dbReference type="AlphaFoldDB" id="A0A2T0BGG6"/>
<comment type="caution">
    <text evidence="2">The sequence shown here is derived from an EMBL/GenBank/DDBJ whole genome shotgun (WGS) entry which is preliminary data.</text>
</comment>
<dbReference type="Pfam" id="PF09546">
    <property type="entry name" value="Spore_III_AE"/>
    <property type="match status" value="1"/>
</dbReference>
<feature type="transmembrane region" description="Helical" evidence="1">
    <location>
        <begin position="168"/>
        <end position="190"/>
    </location>
</feature>
<dbReference type="Proteomes" id="UP000239471">
    <property type="component" value="Unassembled WGS sequence"/>
</dbReference>
<accession>A0A2T0BGG6</accession>
<proteinExistence type="predicted"/>
<evidence type="ECO:0000256" key="1">
    <source>
        <dbReference type="SAM" id="Phobius"/>
    </source>
</evidence>
<feature type="transmembrane region" description="Helical" evidence="1">
    <location>
        <begin position="109"/>
        <end position="129"/>
    </location>
</feature>
<feature type="transmembrane region" description="Helical" evidence="1">
    <location>
        <begin position="141"/>
        <end position="162"/>
    </location>
</feature>
<keyword evidence="1" id="KW-0812">Transmembrane</keyword>
<keyword evidence="3" id="KW-1185">Reference proteome</keyword>